<dbReference type="EMBL" id="DVNC01000017">
    <property type="protein sequence ID" value="HIU52798.1"/>
    <property type="molecule type" value="Genomic_DNA"/>
</dbReference>
<name>A0A9D1M2Q1_9PROT</name>
<dbReference type="GO" id="GO:0051536">
    <property type="term" value="F:iron-sulfur cluster binding"/>
    <property type="evidence" value="ECO:0007669"/>
    <property type="project" value="InterPro"/>
</dbReference>
<comment type="caution">
    <text evidence="3">The sequence shown here is derived from an EMBL/GenBank/DDBJ whole genome shotgun (WGS) entry which is preliminary data.</text>
</comment>
<dbReference type="PIRSF" id="PIRSF036773">
    <property type="entry name" value="HIRIP5"/>
    <property type="match status" value="1"/>
</dbReference>
<organism evidence="3 4">
    <name type="scientific">Candidatus Scatocola faecipullorum</name>
    <dbReference type="NCBI Taxonomy" id="2840917"/>
    <lineage>
        <taxon>Bacteria</taxon>
        <taxon>Pseudomonadati</taxon>
        <taxon>Pseudomonadota</taxon>
        <taxon>Alphaproteobacteria</taxon>
        <taxon>Rhodospirillales</taxon>
        <taxon>Rhodospirillaceae</taxon>
        <taxon>Rhodospirillaceae incertae sedis</taxon>
        <taxon>Candidatus Scatocola</taxon>
    </lineage>
</organism>
<dbReference type="InterPro" id="IPR014824">
    <property type="entry name" value="Nfu/NifU_N"/>
</dbReference>
<comment type="similarity">
    <text evidence="1">Belongs to the NifU family.</text>
</comment>
<protein>
    <submittedName>
        <fullName evidence="3">NifU family protein</fullName>
    </submittedName>
</protein>
<evidence type="ECO:0000313" key="3">
    <source>
        <dbReference type="EMBL" id="HIU52798.1"/>
    </source>
</evidence>
<evidence type="ECO:0000259" key="2">
    <source>
        <dbReference type="SMART" id="SM00932"/>
    </source>
</evidence>
<sequence length="183" mass="20331">MLIETQETPDRNVLNFFPPVRILKSGTAEFVDAKSLRKSPLAEQIFDLGGIKSLFMTAEMISVTKEDEADWEELKPQILAEIMDYAALGDEAVIETPETAADETDVANRIIGLINARIRPAVKQDGGDIVFKNFADGIVYVEMRGNCAGCPYAMITLKEGVERVLKSYIPEVKEVRNFENSEA</sequence>
<dbReference type="SUPFAM" id="SSF110836">
    <property type="entry name" value="Hypothetical protein SAV1430"/>
    <property type="match status" value="1"/>
</dbReference>
<dbReference type="Pfam" id="PF08712">
    <property type="entry name" value="Nfu_N"/>
    <property type="match status" value="1"/>
</dbReference>
<dbReference type="InterPro" id="IPR035433">
    <property type="entry name" value="NFU1-like"/>
</dbReference>
<proteinExistence type="inferred from homology"/>
<dbReference type="PANTHER" id="PTHR11178">
    <property type="entry name" value="IRON-SULFUR CLUSTER SCAFFOLD PROTEIN NFU-RELATED"/>
    <property type="match status" value="1"/>
</dbReference>
<dbReference type="Pfam" id="PF01106">
    <property type="entry name" value="NifU"/>
    <property type="match status" value="1"/>
</dbReference>
<accession>A0A9D1M2Q1</accession>
<feature type="domain" description="Scaffold protein Nfu/NifU N-terminal" evidence="2">
    <location>
        <begin position="3"/>
        <end position="89"/>
    </location>
</feature>
<dbReference type="InterPro" id="IPR034904">
    <property type="entry name" value="FSCA_dom_sf"/>
</dbReference>
<dbReference type="GO" id="GO:0016226">
    <property type="term" value="P:iron-sulfur cluster assembly"/>
    <property type="evidence" value="ECO:0007669"/>
    <property type="project" value="InterPro"/>
</dbReference>
<dbReference type="PANTHER" id="PTHR11178:SF1">
    <property type="entry name" value="NFU1 IRON-SULFUR CLUSTER SCAFFOLD HOMOLOG, MITOCHONDRIAL"/>
    <property type="match status" value="1"/>
</dbReference>
<evidence type="ECO:0000313" key="4">
    <source>
        <dbReference type="Proteomes" id="UP000824107"/>
    </source>
</evidence>
<dbReference type="Gene3D" id="3.30.300.130">
    <property type="entry name" value="Fe-S cluster assembly (FSCA)"/>
    <property type="match status" value="1"/>
</dbReference>
<dbReference type="AlphaFoldDB" id="A0A9D1M2Q1"/>
<reference evidence="3" key="2">
    <citation type="journal article" date="2021" name="PeerJ">
        <title>Extensive microbial diversity within the chicken gut microbiome revealed by metagenomics and culture.</title>
        <authorList>
            <person name="Gilroy R."/>
            <person name="Ravi A."/>
            <person name="Getino M."/>
            <person name="Pursley I."/>
            <person name="Horton D.L."/>
            <person name="Alikhan N.F."/>
            <person name="Baker D."/>
            <person name="Gharbi K."/>
            <person name="Hall N."/>
            <person name="Watson M."/>
            <person name="Adriaenssens E.M."/>
            <person name="Foster-Nyarko E."/>
            <person name="Jarju S."/>
            <person name="Secka A."/>
            <person name="Antonio M."/>
            <person name="Oren A."/>
            <person name="Chaudhuri R.R."/>
            <person name="La Ragione R."/>
            <person name="Hildebrand F."/>
            <person name="Pallen M.J."/>
        </authorList>
    </citation>
    <scope>NUCLEOTIDE SEQUENCE</scope>
    <source>
        <strain evidence="3">ChiW3-316</strain>
    </source>
</reference>
<dbReference type="InterPro" id="IPR036498">
    <property type="entry name" value="Nfu/NifU_N_sf"/>
</dbReference>
<dbReference type="SMART" id="SM00932">
    <property type="entry name" value="Nfu_N"/>
    <property type="match status" value="1"/>
</dbReference>
<dbReference type="SUPFAM" id="SSF117916">
    <property type="entry name" value="Fe-S cluster assembly (FSCA) domain-like"/>
    <property type="match status" value="1"/>
</dbReference>
<evidence type="ECO:0000256" key="1">
    <source>
        <dbReference type="ARBA" id="ARBA00006420"/>
    </source>
</evidence>
<dbReference type="InterPro" id="IPR001075">
    <property type="entry name" value="NIF_FeS_clus_asmbl_NifU_C"/>
</dbReference>
<dbReference type="Gene3D" id="3.30.1370.70">
    <property type="entry name" value="Scaffold protein Nfu/NifU, N-terminal domain"/>
    <property type="match status" value="1"/>
</dbReference>
<gene>
    <name evidence="3" type="ORF">IAD20_01805</name>
</gene>
<dbReference type="Proteomes" id="UP000824107">
    <property type="component" value="Unassembled WGS sequence"/>
</dbReference>
<reference evidence="3" key="1">
    <citation type="submission" date="2020-10" db="EMBL/GenBank/DDBJ databases">
        <authorList>
            <person name="Gilroy R."/>
        </authorList>
    </citation>
    <scope>NUCLEOTIDE SEQUENCE</scope>
    <source>
        <strain evidence="3">ChiW3-316</strain>
    </source>
</reference>
<dbReference type="GO" id="GO:0005506">
    <property type="term" value="F:iron ion binding"/>
    <property type="evidence" value="ECO:0007669"/>
    <property type="project" value="InterPro"/>
</dbReference>